<dbReference type="GO" id="GO:0016491">
    <property type="term" value="F:oxidoreductase activity"/>
    <property type="evidence" value="ECO:0007669"/>
    <property type="project" value="UniProtKB-KW"/>
</dbReference>
<dbReference type="PRINTS" id="PR00081">
    <property type="entry name" value="GDHRDH"/>
</dbReference>
<name>A0A382BRE1_9ZZZZ</name>
<evidence type="ECO:0000256" key="2">
    <source>
        <dbReference type="ARBA" id="ARBA00023002"/>
    </source>
</evidence>
<dbReference type="Gene3D" id="3.40.50.720">
    <property type="entry name" value="NAD(P)-binding Rossmann-like Domain"/>
    <property type="match status" value="1"/>
</dbReference>
<proteinExistence type="inferred from homology"/>
<accession>A0A382BRE1</accession>
<dbReference type="AlphaFoldDB" id="A0A382BRE1"/>
<dbReference type="Pfam" id="PF00106">
    <property type="entry name" value="adh_short"/>
    <property type="match status" value="1"/>
</dbReference>
<evidence type="ECO:0008006" key="4">
    <source>
        <dbReference type="Google" id="ProtNLM"/>
    </source>
</evidence>
<comment type="similarity">
    <text evidence="1">Belongs to the short-chain dehydrogenases/reductases (SDR) family.</text>
</comment>
<reference evidence="3" key="1">
    <citation type="submission" date="2018-05" db="EMBL/GenBank/DDBJ databases">
        <authorList>
            <person name="Lanie J.A."/>
            <person name="Ng W.-L."/>
            <person name="Kazmierczak K.M."/>
            <person name="Andrzejewski T.M."/>
            <person name="Davidsen T.M."/>
            <person name="Wayne K.J."/>
            <person name="Tettelin H."/>
            <person name="Glass J.I."/>
            <person name="Rusch D."/>
            <person name="Podicherti R."/>
            <person name="Tsui H.-C.T."/>
            <person name="Winkler M.E."/>
        </authorList>
    </citation>
    <scope>NUCLEOTIDE SEQUENCE</scope>
</reference>
<evidence type="ECO:0000256" key="1">
    <source>
        <dbReference type="ARBA" id="ARBA00006484"/>
    </source>
</evidence>
<dbReference type="PRINTS" id="PR00080">
    <property type="entry name" value="SDRFAMILY"/>
</dbReference>
<dbReference type="PANTHER" id="PTHR44196">
    <property type="entry name" value="DEHYDROGENASE/REDUCTASE SDR FAMILY MEMBER 7B"/>
    <property type="match status" value="1"/>
</dbReference>
<dbReference type="EMBL" id="UINC01030962">
    <property type="protein sequence ID" value="SVB16224.1"/>
    <property type="molecule type" value="Genomic_DNA"/>
</dbReference>
<organism evidence="3">
    <name type="scientific">marine metagenome</name>
    <dbReference type="NCBI Taxonomy" id="408172"/>
    <lineage>
        <taxon>unclassified sequences</taxon>
        <taxon>metagenomes</taxon>
        <taxon>ecological metagenomes</taxon>
    </lineage>
</organism>
<dbReference type="PROSITE" id="PS00061">
    <property type="entry name" value="ADH_SHORT"/>
    <property type="match status" value="1"/>
</dbReference>
<dbReference type="GO" id="GO:0016020">
    <property type="term" value="C:membrane"/>
    <property type="evidence" value="ECO:0007669"/>
    <property type="project" value="TreeGrafter"/>
</dbReference>
<dbReference type="PANTHER" id="PTHR44196:SF1">
    <property type="entry name" value="DEHYDROGENASE_REDUCTASE SDR FAMILY MEMBER 7B"/>
    <property type="match status" value="1"/>
</dbReference>
<dbReference type="SUPFAM" id="SSF51735">
    <property type="entry name" value="NAD(P)-binding Rossmann-fold domains"/>
    <property type="match status" value="1"/>
</dbReference>
<gene>
    <name evidence="3" type="ORF">METZ01_LOCUS169078</name>
</gene>
<dbReference type="InterPro" id="IPR036291">
    <property type="entry name" value="NAD(P)-bd_dom_sf"/>
</dbReference>
<protein>
    <recommendedName>
        <fullName evidence="4">Short-chain dehydrogenase/reductase SDR</fullName>
    </recommendedName>
</protein>
<feature type="non-terminal residue" evidence="3">
    <location>
        <position position="1"/>
    </location>
</feature>
<dbReference type="CDD" id="cd05233">
    <property type="entry name" value="SDR_c"/>
    <property type="match status" value="1"/>
</dbReference>
<dbReference type="InterPro" id="IPR020904">
    <property type="entry name" value="Sc_DH/Rdtase_CS"/>
</dbReference>
<sequence length="282" mass="29343">VAVGREREVIQQLDGRVAVVTGAAAGIGLAMVEAFLAEGMAVVLSDVDGDALAGEVDRLSAEVGDRVSGEACDVTDPDAVTALADVAWDRHGGVHVLCNNAGVGPAGAMLDTTPSEWRWTFDVNVLGVAHGVLAFAPRMVAAGAGHIVNVASQAGLMTNAFLGMYAASKHAVVGLSEALHRELEATPIGVSCLCPELVSTAIFDVARLRPDWVDVDETNDATQGSLAELLAERGIGTDVVADRVVDAVRTGRFWVFTHDVTLPAALRRFEDLQAGRNPTGLA</sequence>
<dbReference type="FunFam" id="3.40.50.720:FF:000084">
    <property type="entry name" value="Short-chain dehydrogenase reductase"/>
    <property type="match status" value="1"/>
</dbReference>
<evidence type="ECO:0000313" key="3">
    <source>
        <dbReference type="EMBL" id="SVB16224.1"/>
    </source>
</evidence>
<keyword evidence="2" id="KW-0560">Oxidoreductase</keyword>
<dbReference type="InterPro" id="IPR002347">
    <property type="entry name" value="SDR_fam"/>
</dbReference>